<keyword evidence="2" id="KW-1003">Cell membrane</keyword>
<evidence type="ECO:0000256" key="3">
    <source>
        <dbReference type="ARBA" id="ARBA00022692"/>
    </source>
</evidence>
<organism evidence="12 13">
    <name type="scientific">Stichopus japonicus</name>
    <name type="common">Sea cucumber</name>
    <dbReference type="NCBI Taxonomy" id="307972"/>
    <lineage>
        <taxon>Eukaryota</taxon>
        <taxon>Metazoa</taxon>
        <taxon>Echinodermata</taxon>
        <taxon>Eleutherozoa</taxon>
        <taxon>Echinozoa</taxon>
        <taxon>Holothuroidea</taxon>
        <taxon>Aspidochirotacea</taxon>
        <taxon>Aspidochirotida</taxon>
        <taxon>Stichopodidae</taxon>
        <taxon>Apostichopus</taxon>
    </lineage>
</organism>
<dbReference type="GO" id="GO:0043410">
    <property type="term" value="P:positive regulation of MAPK cascade"/>
    <property type="evidence" value="ECO:0007669"/>
    <property type="project" value="TreeGrafter"/>
</dbReference>
<evidence type="ECO:0000256" key="1">
    <source>
        <dbReference type="ARBA" id="ARBA00004651"/>
    </source>
</evidence>
<dbReference type="InterPro" id="IPR017452">
    <property type="entry name" value="GPCR_Rhodpsn_7TM"/>
</dbReference>
<evidence type="ECO:0000256" key="2">
    <source>
        <dbReference type="ARBA" id="ARBA00022475"/>
    </source>
</evidence>
<keyword evidence="4 10" id="KW-1133">Transmembrane helix</keyword>
<feature type="transmembrane region" description="Helical" evidence="10">
    <location>
        <begin position="160"/>
        <end position="180"/>
    </location>
</feature>
<dbReference type="GO" id="GO:0071880">
    <property type="term" value="P:adenylate cyclase-activating adrenergic receptor signaling pathway"/>
    <property type="evidence" value="ECO:0007669"/>
    <property type="project" value="TreeGrafter"/>
</dbReference>
<dbReference type="InterPro" id="IPR000276">
    <property type="entry name" value="GPCR_Rhodpsn"/>
</dbReference>
<feature type="transmembrane region" description="Helical" evidence="10">
    <location>
        <begin position="75"/>
        <end position="100"/>
    </location>
</feature>
<dbReference type="GO" id="GO:0005886">
    <property type="term" value="C:plasma membrane"/>
    <property type="evidence" value="ECO:0007669"/>
    <property type="project" value="UniProtKB-SubCell"/>
</dbReference>
<gene>
    <name evidence="12" type="ORF">BSL78_19187</name>
</gene>
<feature type="domain" description="G-protein coupled receptors family 1 profile" evidence="11">
    <location>
        <begin position="54"/>
        <end position="418"/>
    </location>
</feature>
<keyword evidence="5 9" id="KW-0297">G-protein coupled receptor</keyword>
<dbReference type="PANTHER" id="PTHR24248:SF120">
    <property type="entry name" value="G-PROTEIN COUPLED RECEPTORS FAMILY 1 PROFILE DOMAIN-CONTAINING PROTEIN"/>
    <property type="match status" value="1"/>
</dbReference>
<name>A0A2G8K7K4_STIJA</name>
<keyword evidence="3 9" id="KW-0812">Transmembrane</keyword>
<dbReference type="SUPFAM" id="SSF81321">
    <property type="entry name" value="Family A G protein-coupled receptor-like"/>
    <property type="match status" value="1"/>
</dbReference>
<dbReference type="PROSITE" id="PS00237">
    <property type="entry name" value="G_PROTEIN_RECEP_F1_1"/>
    <property type="match status" value="1"/>
</dbReference>
<evidence type="ECO:0000256" key="5">
    <source>
        <dbReference type="ARBA" id="ARBA00023040"/>
    </source>
</evidence>
<feature type="transmembrane region" description="Helical" evidence="10">
    <location>
        <begin position="38"/>
        <end position="63"/>
    </location>
</feature>
<evidence type="ECO:0000256" key="6">
    <source>
        <dbReference type="ARBA" id="ARBA00023136"/>
    </source>
</evidence>
<keyword evidence="8 9" id="KW-0807">Transducer</keyword>
<accession>A0A2G8K7K4</accession>
<evidence type="ECO:0000256" key="10">
    <source>
        <dbReference type="SAM" id="Phobius"/>
    </source>
</evidence>
<dbReference type="OrthoDB" id="10071887at2759"/>
<dbReference type="EMBL" id="MRZV01000812">
    <property type="protein sequence ID" value="PIK43955.1"/>
    <property type="molecule type" value="Genomic_DNA"/>
</dbReference>
<comment type="similarity">
    <text evidence="9">Belongs to the G-protein coupled receptor 1 family.</text>
</comment>
<comment type="caution">
    <text evidence="12">The sequence shown here is derived from an EMBL/GenBank/DDBJ whole genome shotgun (WGS) entry which is preliminary data.</text>
</comment>
<keyword evidence="7 9" id="KW-0675">Receptor</keyword>
<feature type="transmembrane region" description="Helical" evidence="10">
    <location>
        <begin position="365"/>
        <end position="387"/>
    </location>
</feature>
<dbReference type="AlphaFoldDB" id="A0A2G8K7K4"/>
<dbReference type="Proteomes" id="UP000230750">
    <property type="component" value="Unassembled WGS sequence"/>
</dbReference>
<dbReference type="CDD" id="cd00637">
    <property type="entry name" value="7tm_classA_rhodopsin-like"/>
    <property type="match status" value="1"/>
</dbReference>
<evidence type="ECO:0000256" key="8">
    <source>
        <dbReference type="ARBA" id="ARBA00023224"/>
    </source>
</evidence>
<evidence type="ECO:0000256" key="9">
    <source>
        <dbReference type="RuleBase" id="RU000688"/>
    </source>
</evidence>
<dbReference type="Gene3D" id="1.20.1070.10">
    <property type="entry name" value="Rhodopsin 7-helix transmembrane proteins"/>
    <property type="match status" value="2"/>
</dbReference>
<keyword evidence="6 10" id="KW-0472">Membrane</keyword>
<evidence type="ECO:0000256" key="4">
    <source>
        <dbReference type="ARBA" id="ARBA00022989"/>
    </source>
</evidence>
<evidence type="ECO:0000256" key="7">
    <source>
        <dbReference type="ARBA" id="ARBA00023170"/>
    </source>
</evidence>
<feature type="transmembrane region" description="Helical" evidence="10">
    <location>
        <begin position="399"/>
        <end position="421"/>
    </location>
</feature>
<reference evidence="12 13" key="1">
    <citation type="journal article" date="2017" name="PLoS Biol.">
        <title>The sea cucumber genome provides insights into morphological evolution and visceral regeneration.</title>
        <authorList>
            <person name="Zhang X."/>
            <person name="Sun L."/>
            <person name="Yuan J."/>
            <person name="Sun Y."/>
            <person name="Gao Y."/>
            <person name="Zhang L."/>
            <person name="Li S."/>
            <person name="Dai H."/>
            <person name="Hamel J.F."/>
            <person name="Liu C."/>
            <person name="Yu Y."/>
            <person name="Liu S."/>
            <person name="Lin W."/>
            <person name="Guo K."/>
            <person name="Jin S."/>
            <person name="Xu P."/>
            <person name="Storey K.B."/>
            <person name="Huan P."/>
            <person name="Zhang T."/>
            <person name="Zhou Y."/>
            <person name="Zhang J."/>
            <person name="Lin C."/>
            <person name="Li X."/>
            <person name="Xing L."/>
            <person name="Huo D."/>
            <person name="Sun M."/>
            <person name="Wang L."/>
            <person name="Mercier A."/>
            <person name="Li F."/>
            <person name="Yang H."/>
            <person name="Xiang J."/>
        </authorList>
    </citation>
    <scope>NUCLEOTIDE SEQUENCE [LARGE SCALE GENOMIC DNA]</scope>
    <source>
        <strain evidence="12">Shaxun</strain>
        <tissue evidence="12">Muscle</tissue>
    </source>
</reference>
<proteinExistence type="inferred from homology"/>
<dbReference type="Pfam" id="PF00001">
    <property type="entry name" value="7tm_1"/>
    <property type="match status" value="1"/>
</dbReference>
<dbReference type="PROSITE" id="PS50262">
    <property type="entry name" value="G_PROTEIN_RECEP_F1_2"/>
    <property type="match status" value="1"/>
</dbReference>
<dbReference type="STRING" id="307972.A0A2G8K7K4"/>
<keyword evidence="13" id="KW-1185">Reference proteome</keyword>
<feature type="transmembrane region" description="Helical" evidence="10">
    <location>
        <begin position="120"/>
        <end position="139"/>
    </location>
</feature>
<dbReference type="GO" id="GO:0004930">
    <property type="term" value="F:G protein-coupled receptor activity"/>
    <property type="evidence" value="ECO:0007669"/>
    <property type="project" value="UniProtKB-KW"/>
</dbReference>
<dbReference type="PANTHER" id="PTHR24248">
    <property type="entry name" value="ADRENERGIC RECEPTOR-RELATED G-PROTEIN COUPLED RECEPTOR"/>
    <property type="match status" value="1"/>
</dbReference>
<feature type="transmembrane region" description="Helical" evidence="10">
    <location>
        <begin position="192"/>
        <end position="221"/>
    </location>
</feature>
<dbReference type="PRINTS" id="PR00237">
    <property type="entry name" value="GPCRRHODOPSN"/>
</dbReference>
<evidence type="ECO:0000313" key="12">
    <source>
        <dbReference type="EMBL" id="PIK43955.1"/>
    </source>
</evidence>
<comment type="subcellular location">
    <subcellularLocation>
        <location evidence="1">Cell membrane</location>
        <topology evidence="1">Multi-pass membrane protein</topology>
    </subcellularLocation>
</comment>
<evidence type="ECO:0000313" key="13">
    <source>
        <dbReference type="Proteomes" id="UP000230750"/>
    </source>
</evidence>
<evidence type="ECO:0000259" key="11">
    <source>
        <dbReference type="PROSITE" id="PS50262"/>
    </source>
</evidence>
<sequence length="439" mass="50390">MQLTTETNKSHLYWNTCNVEFTIEIPNTGSKLNQPEKLLIVTLFAIVGFFIVMGNGLVIIAYMTSKNIRRTHFNIYIVNLAIADFFTGFLAAPVQVFIILSGHKMGFLSISYYLQSLSSIFIFTSVSLQVAMSYDRYVLVTDAFAYRNMTSTKKTRNRVMFVWIYSALFSSSNNVCFHMLSILPKSCVQFPLHYIVAVAVLLQSYIIPLTAIGSLNLAIFIKLRIRSQMFRNKATAISLSKNSQFEITTNHSQNARKMGPDYFNLPQGSSLFDQFEETKGIELSLESSSDRNGEWRPQATIRRETPEVGDTNVDIISRELLSVSTISNVLMENKSYERRDDKINFRVNESESIRLQKLRKAGRQLFLIVFTFIACWLPFQTLLLVSSDDSYSFNGAEQWFFYFLILFYINSVVNPLLYIITCNKFKKQVYKIISTLLCL</sequence>
<protein>
    <submittedName>
        <fullName evidence="12">Putative histamine H3 receptor</fullName>
    </submittedName>
</protein>